<dbReference type="InterPro" id="IPR036388">
    <property type="entry name" value="WH-like_DNA-bd_sf"/>
</dbReference>
<dbReference type="InterPro" id="IPR013249">
    <property type="entry name" value="RNA_pol_sigma70_r4_t2"/>
</dbReference>
<dbReference type="Gene3D" id="1.10.10.10">
    <property type="entry name" value="Winged helix-like DNA-binding domain superfamily/Winged helix DNA-binding domain"/>
    <property type="match status" value="1"/>
</dbReference>
<comment type="caution">
    <text evidence="7">The sequence shown here is derived from an EMBL/GenBank/DDBJ whole genome shotgun (WGS) entry which is preliminary data.</text>
</comment>
<dbReference type="PANTHER" id="PTHR43133:SF51">
    <property type="entry name" value="RNA POLYMERASE SIGMA FACTOR"/>
    <property type="match status" value="1"/>
</dbReference>
<keyword evidence="3" id="KW-0731">Sigma factor</keyword>
<dbReference type="GO" id="GO:0016987">
    <property type="term" value="F:sigma factor activity"/>
    <property type="evidence" value="ECO:0007669"/>
    <property type="project" value="UniProtKB-KW"/>
</dbReference>
<dbReference type="InterPro" id="IPR007627">
    <property type="entry name" value="RNA_pol_sigma70_r2"/>
</dbReference>
<dbReference type="SUPFAM" id="SSF88946">
    <property type="entry name" value="Sigma2 domain of RNA polymerase sigma factors"/>
    <property type="match status" value="1"/>
</dbReference>
<sequence>MARPHSPEASDQGEFVRLLLQHQDALLVFICHLVPNRDVRDDVLQEVNLLLWEKREEFELGTNFRAWAYAFARYVAMRSRTKAIREGKVAFGHELIETLADEFEEEDPLLAEGMPALRECLERLTEEDRALLLMRYRKHGAVEQFAESTGKSSAAVRGVLFRLRIALRRCVERGMNPSFPLG</sequence>
<evidence type="ECO:0000256" key="1">
    <source>
        <dbReference type="ARBA" id="ARBA00010641"/>
    </source>
</evidence>
<dbReference type="InterPro" id="IPR039425">
    <property type="entry name" value="RNA_pol_sigma-70-like"/>
</dbReference>
<dbReference type="InterPro" id="IPR014331">
    <property type="entry name" value="RNA_pol_sigma70_ECF_RHOBA"/>
</dbReference>
<dbReference type="Pfam" id="PF04542">
    <property type="entry name" value="Sigma70_r2"/>
    <property type="match status" value="1"/>
</dbReference>
<reference evidence="7 8" key="1">
    <citation type="submission" date="2020-08" db="EMBL/GenBank/DDBJ databases">
        <title>Genomic Encyclopedia of Type Strains, Phase IV (KMG-IV): sequencing the most valuable type-strain genomes for metagenomic binning, comparative biology and taxonomic classification.</title>
        <authorList>
            <person name="Goeker M."/>
        </authorList>
    </citation>
    <scope>NUCLEOTIDE SEQUENCE [LARGE SCALE GENOMIC DNA]</scope>
    <source>
        <strain evidence="7 8">YC6886</strain>
    </source>
</reference>
<evidence type="ECO:0000313" key="8">
    <source>
        <dbReference type="Proteomes" id="UP000557717"/>
    </source>
</evidence>
<gene>
    <name evidence="7" type="ORF">HNR46_002707</name>
</gene>
<dbReference type="PANTHER" id="PTHR43133">
    <property type="entry name" value="RNA POLYMERASE ECF-TYPE SIGMA FACTO"/>
    <property type="match status" value="1"/>
</dbReference>
<dbReference type="InterPro" id="IPR013324">
    <property type="entry name" value="RNA_pol_sigma_r3/r4-like"/>
</dbReference>
<dbReference type="NCBIfam" id="TIGR02989">
    <property type="entry name" value="Sig-70_gvs1"/>
    <property type="match status" value="1"/>
</dbReference>
<dbReference type="RefSeq" id="WP_184019525.1">
    <property type="nucleotide sequence ID" value="NZ_JACHFD010000013.1"/>
</dbReference>
<evidence type="ECO:0000313" key="7">
    <source>
        <dbReference type="EMBL" id="MBB5352461.1"/>
    </source>
</evidence>
<evidence type="ECO:0000256" key="2">
    <source>
        <dbReference type="ARBA" id="ARBA00023015"/>
    </source>
</evidence>
<dbReference type="AlphaFoldDB" id="A0A840VIC9"/>
<feature type="domain" description="RNA polymerase sigma-70 region 2" evidence="5">
    <location>
        <begin position="20"/>
        <end position="82"/>
    </location>
</feature>
<comment type="similarity">
    <text evidence="1">Belongs to the sigma-70 factor family. ECF subfamily.</text>
</comment>
<protein>
    <submittedName>
        <fullName evidence="7">RNA polymerase sigma-70 factor (ECF subfamily)</fullName>
    </submittedName>
</protein>
<dbReference type="NCBIfam" id="TIGR02937">
    <property type="entry name" value="sigma70-ECF"/>
    <property type="match status" value="1"/>
</dbReference>
<dbReference type="GO" id="GO:0003677">
    <property type="term" value="F:DNA binding"/>
    <property type="evidence" value="ECO:0007669"/>
    <property type="project" value="InterPro"/>
</dbReference>
<organism evidence="7 8">
    <name type="scientific">Haloferula luteola</name>
    <dbReference type="NCBI Taxonomy" id="595692"/>
    <lineage>
        <taxon>Bacteria</taxon>
        <taxon>Pseudomonadati</taxon>
        <taxon>Verrucomicrobiota</taxon>
        <taxon>Verrucomicrobiia</taxon>
        <taxon>Verrucomicrobiales</taxon>
        <taxon>Verrucomicrobiaceae</taxon>
        <taxon>Haloferula</taxon>
    </lineage>
</organism>
<evidence type="ECO:0000256" key="3">
    <source>
        <dbReference type="ARBA" id="ARBA00023082"/>
    </source>
</evidence>
<dbReference type="Proteomes" id="UP000557717">
    <property type="component" value="Unassembled WGS sequence"/>
</dbReference>
<dbReference type="SUPFAM" id="SSF88659">
    <property type="entry name" value="Sigma3 and sigma4 domains of RNA polymerase sigma factors"/>
    <property type="match status" value="1"/>
</dbReference>
<keyword evidence="2" id="KW-0805">Transcription regulation</keyword>
<accession>A0A840VIC9</accession>
<dbReference type="Gene3D" id="1.10.1740.10">
    <property type="match status" value="1"/>
</dbReference>
<keyword evidence="8" id="KW-1185">Reference proteome</keyword>
<evidence type="ECO:0000256" key="4">
    <source>
        <dbReference type="ARBA" id="ARBA00023163"/>
    </source>
</evidence>
<dbReference type="Pfam" id="PF08281">
    <property type="entry name" value="Sigma70_r4_2"/>
    <property type="match status" value="1"/>
</dbReference>
<dbReference type="EMBL" id="JACHFD010000013">
    <property type="protein sequence ID" value="MBB5352461.1"/>
    <property type="molecule type" value="Genomic_DNA"/>
</dbReference>
<dbReference type="InterPro" id="IPR013325">
    <property type="entry name" value="RNA_pol_sigma_r2"/>
</dbReference>
<evidence type="ECO:0000259" key="5">
    <source>
        <dbReference type="Pfam" id="PF04542"/>
    </source>
</evidence>
<dbReference type="GO" id="GO:0006352">
    <property type="term" value="P:DNA-templated transcription initiation"/>
    <property type="evidence" value="ECO:0007669"/>
    <property type="project" value="InterPro"/>
</dbReference>
<evidence type="ECO:0000259" key="6">
    <source>
        <dbReference type="Pfam" id="PF08281"/>
    </source>
</evidence>
<feature type="domain" description="RNA polymerase sigma factor 70 region 4 type 2" evidence="6">
    <location>
        <begin position="116"/>
        <end position="164"/>
    </location>
</feature>
<proteinExistence type="inferred from homology"/>
<name>A0A840VIC9_9BACT</name>
<dbReference type="InterPro" id="IPR014284">
    <property type="entry name" value="RNA_pol_sigma-70_dom"/>
</dbReference>
<keyword evidence="4" id="KW-0804">Transcription</keyword>